<feature type="compositionally biased region" description="Basic and acidic residues" evidence="1">
    <location>
        <begin position="192"/>
        <end position="223"/>
    </location>
</feature>
<evidence type="ECO:0000256" key="1">
    <source>
        <dbReference type="SAM" id="MobiDB-lite"/>
    </source>
</evidence>
<name>A0A8D9AT05_9HEMI</name>
<protein>
    <submittedName>
        <fullName evidence="2">Uncharacterized protein</fullName>
    </submittedName>
</protein>
<dbReference type="EMBL" id="HBUF01587131">
    <property type="protein sequence ID" value="CAG6772208.1"/>
    <property type="molecule type" value="Transcribed_RNA"/>
</dbReference>
<accession>A0A8D9AT05</accession>
<feature type="region of interest" description="Disordered" evidence="1">
    <location>
        <begin position="190"/>
        <end position="237"/>
    </location>
</feature>
<organism evidence="2">
    <name type="scientific">Cacopsylla melanoneura</name>
    <dbReference type="NCBI Taxonomy" id="428564"/>
    <lineage>
        <taxon>Eukaryota</taxon>
        <taxon>Metazoa</taxon>
        <taxon>Ecdysozoa</taxon>
        <taxon>Arthropoda</taxon>
        <taxon>Hexapoda</taxon>
        <taxon>Insecta</taxon>
        <taxon>Pterygota</taxon>
        <taxon>Neoptera</taxon>
        <taxon>Paraneoptera</taxon>
        <taxon>Hemiptera</taxon>
        <taxon>Sternorrhyncha</taxon>
        <taxon>Psylloidea</taxon>
        <taxon>Psyllidae</taxon>
        <taxon>Psyllinae</taxon>
        <taxon>Cacopsylla</taxon>
    </lineage>
</organism>
<evidence type="ECO:0000313" key="2">
    <source>
        <dbReference type="EMBL" id="CAG6772208.1"/>
    </source>
</evidence>
<reference evidence="2" key="1">
    <citation type="submission" date="2021-05" db="EMBL/GenBank/DDBJ databases">
        <authorList>
            <person name="Alioto T."/>
            <person name="Alioto T."/>
            <person name="Gomez Garrido J."/>
        </authorList>
    </citation>
    <scope>NUCLEOTIDE SEQUENCE</scope>
</reference>
<feature type="compositionally biased region" description="Basic residues" evidence="1">
    <location>
        <begin position="224"/>
        <end position="237"/>
    </location>
</feature>
<dbReference type="AlphaFoldDB" id="A0A8D9AT05"/>
<sequence length="237" mass="28347">MPNIEINPEFLMTSVREMVLKACKDHEETVMKNLTEICDTVVKQILKLNSKIMFHNNDVKRRNVVLYGVAEDADETWEQIRNKVMIIMNNTMMMKVEENELDYCCRLGRRNYKYVGRPILIKFTTEWRKVDMLRRGKMLKGRKLFVDEDHTKEVMERRKELMPKMMQIRKEGKHAILKKDKIFVNGVEWQESEDKKEVESHVKETDVKSKENEQTRKQTESKNKIRGNHNTRKKGKK</sequence>
<proteinExistence type="predicted"/>